<evidence type="ECO:0000313" key="1">
    <source>
        <dbReference type="EMBL" id="SEG62583.1"/>
    </source>
</evidence>
<dbReference type="Proteomes" id="UP000236731">
    <property type="component" value="Unassembled WGS sequence"/>
</dbReference>
<reference evidence="2" key="1">
    <citation type="submission" date="2016-10" db="EMBL/GenBank/DDBJ databases">
        <authorList>
            <person name="Varghese N."/>
            <person name="Submissions S."/>
        </authorList>
    </citation>
    <scope>NUCLEOTIDE SEQUENCE [LARGE SCALE GENOMIC DNA]</scope>
    <source>
        <strain evidence="2">DSM 22361</strain>
    </source>
</reference>
<gene>
    <name evidence="1" type="ORF">SAMN05421877_11141</name>
</gene>
<dbReference type="RefSeq" id="WP_103907320.1">
    <property type="nucleotide sequence ID" value="NZ_CP049246.1"/>
</dbReference>
<protein>
    <submittedName>
        <fullName evidence="1">Uncharacterized protein</fullName>
    </submittedName>
</protein>
<dbReference type="AlphaFoldDB" id="A0A1H6BPG3"/>
<keyword evidence="2" id="KW-1185">Reference proteome</keyword>
<dbReference type="OrthoDB" id="9918410at2"/>
<evidence type="ECO:0000313" key="2">
    <source>
        <dbReference type="Proteomes" id="UP000236731"/>
    </source>
</evidence>
<sequence>MSYESKLEQSFTRLQKLKFSLQVENIKRFIHDARRRWKPRTKEVKATVYHGKNQGDVESHTLYWNEYECSWTTKEMAFNGYVFKKVQQILNNEKIEKYNQST</sequence>
<organism evidence="1 2">
    <name type="scientific">Sphingobacterium lactis</name>
    <dbReference type="NCBI Taxonomy" id="797291"/>
    <lineage>
        <taxon>Bacteria</taxon>
        <taxon>Pseudomonadati</taxon>
        <taxon>Bacteroidota</taxon>
        <taxon>Sphingobacteriia</taxon>
        <taxon>Sphingobacteriales</taxon>
        <taxon>Sphingobacteriaceae</taxon>
        <taxon>Sphingobacterium</taxon>
    </lineage>
</organism>
<dbReference type="EMBL" id="FNUT01000011">
    <property type="protein sequence ID" value="SEG62583.1"/>
    <property type="molecule type" value="Genomic_DNA"/>
</dbReference>
<name>A0A1H6BPG3_9SPHI</name>
<proteinExistence type="predicted"/>
<accession>A0A1H6BPG3</accession>